<sequence>MGSTAEDLTMVAAGATLVSAVVAVVAGIAGVASLSA</sequence>
<dbReference type="EMBL" id="FOAW01000001">
    <property type="protein sequence ID" value="SEK20212.1"/>
    <property type="molecule type" value="Genomic_DNA"/>
</dbReference>
<keyword evidence="3" id="KW-1185">Reference proteome</keyword>
<keyword evidence="1" id="KW-0472">Membrane</keyword>
<evidence type="ECO:0000256" key="1">
    <source>
        <dbReference type="SAM" id="Phobius"/>
    </source>
</evidence>
<accession>A0A1H7F7B4</accession>
<keyword evidence="1" id="KW-1133">Transmembrane helix</keyword>
<reference evidence="3" key="1">
    <citation type="submission" date="2016-10" db="EMBL/GenBank/DDBJ databases">
        <authorList>
            <person name="Varghese N."/>
            <person name="Submissions S."/>
        </authorList>
    </citation>
    <scope>NUCLEOTIDE SEQUENCE [LARGE SCALE GENOMIC DNA]</scope>
    <source>
        <strain evidence="3">DSM 44675</strain>
    </source>
</reference>
<feature type="transmembrane region" description="Helical" evidence="1">
    <location>
        <begin position="12"/>
        <end position="34"/>
    </location>
</feature>
<dbReference type="Proteomes" id="UP000198677">
    <property type="component" value="Unassembled WGS sequence"/>
</dbReference>
<evidence type="ECO:0000313" key="3">
    <source>
        <dbReference type="Proteomes" id="UP000198677"/>
    </source>
</evidence>
<gene>
    <name evidence="2" type="ORF">SAMN05444583_10134</name>
</gene>
<evidence type="ECO:0000313" key="2">
    <source>
        <dbReference type="EMBL" id="SEK20212.1"/>
    </source>
</evidence>
<dbReference type="AlphaFoldDB" id="A0A1H7F7B4"/>
<keyword evidence="1" id="KW-0812">Transmembrane</keyword>
<organism evidence="2 3">
    <name type="scientific">Rhodococcus maanshanensis</name>
    <dbReference type="NCBI Taxonomy" id="183556"/>
    <lineage>
        <taxon>Bacteria</taxon>
        <taxon>Bacillati</taxon>
        <taxon>Actinomycetota</taxon>
        <taxon>Actinomycetes</taxon>
        <taxon>Mycobacteriales</taxon>
        <taxon>Nocardiaceae</taxon>
        <taxon>Rhodococcus</taxon>
    </lineage>
</organism>
<proteinExistence type="predicted"/>
<name>A0A1H7F7B4_9NOCA</name>
<protein>
    <submittedName>
        <fullName evidence="2">Uncharacterized protein</fullName>
    </submittedName>
</protein>